<keyword evidence="5 6" id="KW-0472">Membrane</keyword>
<organism evidence="7 8">
    <name type="scientific">Glaciibacter psychrotolerans</name>
    <dbReference type="NCBI Taxonomy" id="670054"/>
    <lineage>
        <taxon>Bacteria</taxon>
        <taxon>Bacillati</taxon>
        <taxon>Actinomycetota</taxon>
        <taxon>Actinomycetes</taxon>
        <taxon>Micrococcales</taxon>
        <taxon>Microbacteriaceae</taxon>
        <taxon>Glaciibacter</taxon>
    </lineage>
</organism>
<dbReference type="Pfam" id="PF13520">
    <property type="entry name" value="AA_permease_2"/>
    <property type="match status" value="1"/>
</dbReference>
<feature type="transmembrane region" description="Helical" evidence="6">
    <location>
        <begin position="113"/>
        <end position="136"/>
    </location>
</feature>
<dbReference type="AlphaFoldDB" id="A0A7Z0EHN7"/>
<evidence type="ECO:0000256" key="4">
    <source>
        <dbReference type="ARBA" id="ARBA00022989"/>
    </source>
</evidence>
<dbReference type="GO" id="GO:0022857">
    <property type="term" value="F:transmembrane transporter activity"/>
    <property type="evidence" value="ECO:0007669"/>
    <property type="project" value="InterPro"/>
</dbReference>
<dbReference type="RefSeq" id="WP_179579756.1">
    <property type="nucleotide sequence ID" value="NZ_JACCFM010000001.1"/>
</dbReference>
<accession>A0A7Z0EHN7</accession>
<dbReference type="GO" id="GO:0016020">
    <property type="term" value="C:membrane"/>
    <property type="evidence" value="ECO:0007669"/>
    <property type="project" value="UniProtKB-SubCell"/>
</dbReference>
<comment type="subcellular location">
    <subcellularLocation>
        <location evidence="1">Membrane</location>
        <topology evidence="1">Multi-pass membrane protein</topology>
    </subcellularLocation>
</comment>
<protein>
    <submittedName>
        <fullName evidence="7">Amino acid transporter</fullName>
    </submittedName>
</protein>
<evidence type="ECO:0000313" key="8">
    <source>
        <dbReference type="Proteomes" id="UP000537260"/>
    </source>
</evidence>
<feature type="transmembrane region" description="Helical" evidence="6">
    <location>
        <begin position="316"/>
        <end position="341"/>
    </location>
</feature>
<dbReference type="Proteomes" id="UP000537260">
    <property type="component" value="Unassembled WGS sequence"/>
</dbReference>
<dbReference type="Gene3D" id="1.20.1740.10">
    <property type="entry name" value="Amino acid/polyamine transporter I"/>
    <property type="match status" value="1"/>
</dbReference>
<feature type="transmembrane region" description="Helical" evidence="6">
    <location>
        <begin position="42"/>
        <end position="64"/>
    </location>
</feature>
<proteinExistence type="predicted"/>
<evidence type="ECO:0000313" key="7">
    <source>
        <dbReference type="EMBL" id="NYJ21107.1"/>
    </source>
</evidence>
<feature type="transmembrane region" description="Helical" evidence="6">
    <location>
        <begin position="433"/>
        <end position="452"/>
    </location>
</feature>
<name>A0A7Z0EHN7_9MICO</name>
<dbReference type="InterPro" id="IPR002293">
    <property type="entry name" value="AA/rel_permease1"/>
</dbReference>
<keyword evidence="3 6" id="KW-0812">Transmembrane</keyword>
<feature type="transmembrane region" description="Helical" evidence="6">
    <location>
        <begin position="181"/>
        <end position="199"/>
    </location>
</feature>
<evidence type="ECO:0000256" key="5">
    <source>
        <dbReference type="ARBA" id="ARBA00023136"/>
    </source>
</evidence>
<dbReference type="EMBL" id="JACCFM010000001">
    <property type="protein sequence ID" value="NYJ21107.1"/>
    <property type="molecule type" value="Genomic_DNA"/>
</dbReference>
<evidence type="ECO:0000256" key="3">
    <source>
        <dbReference type="ARBA" id="ARBA00022692"/>
    </source>
</evidence>
<reference evidence="7 8" key="1">
    <citation type="submission" date="2020-07" db="EMBL/GenBank/DDBJ databases">
        <title>Sequencing the genomes of 1000 actinobacteria strains.</title>
        <authorList>
            <person name="Klenk H.-P."/>
        </authorList>
    </citation>
    <scope>NUCLEOTIDE SEQUENCE [LARGE SCALE GENOMIC DNA]</scope>
    <source>
        <strain evidence="7 8">LI1</strain>
    </source>
</reference>
<dbReference type="PANTHER" id="PTHR45649:SF26">
    <property type="entry name" value="OS04G0435100 PROTEIN"/>
    <property type="match status" value="1"/>
</dbReference>
<keyword evidence="2" id="KW-0813">Transport</keyword>
<feature type="transmembrane region" description="Helical" evidence="6">
    <location>
        <begin position="148"/>
        <end position="169"/>
    </location>
</feature>
<dbReference type="PIRSF" id="PIRSF006060">
    <property type="entry name" value="AA_transporter"/>
    <property type="match status" value="1"/>
</dbReference>
<feature type="transmembrane region" description="Helical" evidence="6">
    <location>
        <begin position="392"/>
        <end position="413"/>
    </location>
</feature>
<gene>
    <name evidence="7" type="ORF">HNR05_002898</name>
</gene>
<keyword evidence="4 6" id="KW-1133">Transmembrane helix</keyword>
<sequence length="513" mass="54628">MESAREPAVPAHDHDEDAAQLAALGYDYDTTFKREMTFWGNVSLGFTYLSPVVAVYSMFAIALGQGGPPMYWALLIAGVGQFFVSLIFGEVVSNYPVAGGVYPWARRLWGRKWAWMNGWVYIVAMFATIASVSYGAGPFLGSLFDAEAGITTTVVCALVMMFIATVLNLSGTGILNSAAKIGLVCELAGALVVGAWLLLTAREHDWTVLFDTFGAGSGQHYFVAFSAAALIGIFQYYGFEACGDVAEEIKNPGLQIPKAMRWTIYIGGFAAMFVAFALILAVPDYVAVIEDFNAGSTNDPLTAVLSSAFGPVGYKFVIAVVLVSFLSCLISLQAAVSRLTYSMSRDGILPFSRQLVKVNARTGVPSNALILAAVIPGAIVVISILLPDALATIISFSSVGIYIAFQMVVLAALRARLLGWKPAGSFRLGSWAYLVNVLALAWGVLGILALAWPRSPESPWYVNFIVALSAVGVLGFGGLYMWVKKPYLVGDAPSGDATGPIRTSDLVGAGTQK</sequence>
<comment type="caution">
    <text evidence="7">The sequence shown here is derived from an EMBL/GenBank/DDBJ whole genome shotgun (WGS) entry which is preliminary data.</text>
</comment>
<dbReference type="PANTHER" id="PTHR45649">
    <property type="entry name" value="AMINO-ACID PERMEASE BAT1"/>
    <property type="match status" value="1"/>
</dbReference>
<evidence type="ECO:0000256" key="6">
    <source>
        <dbReference type="SAM" id="Phobius"/>
    </source>
</evidence>
<feature type="transmembrane region" description="Helical" evidence="6">
    <location>
        <begin position="70"/>
        <end position="92"/>
    </location>
</feature>
<feature type="transmembrane region" description="Helical" evidence="6">
    <location>
        <begin position="362"/>
        <end position="386"/>
    </location>
</feature>
<feature type="transmembrane region" description="Helical" evidence="6">
    <location>
        <begin position="259"/>
        <end position="282"/>
    </location>
</feature>
<feature type="transmembrane region" description="Helical" evidence="6">
    <location>
        <begin position="219"/>
        <end position="239"/>
    </location>
</feature>
<feature type="transmembrane region" description="Helical" evidence="6">
    <location>
        <begin position="464"/>
        <end position="483"/>
    </location>
</feature>
<evidence type="ECO:0000256" key="1">
    <source>
        <dbReference type="ARBA" id="ARBA00004141"/>
    </source>
</evidence>
<evidence type="ECO:0000256" key="2">
    <source>
        <dbReference type="ARBA" id="ARBA00022448"/>
    </source>
</evidence>
<keyword evidence="8" id="KW-1185">Reference proteome</keyword>